<gene>
    <name evidence="10" type="primary">mscL</name>
    <name evidence="11" type="ORF">A5892_12880</name>
</gene>
<keyword evidence="12" id="KW-1185">Reference proteome</keyword>
<dbReference type="GO" id="GO:0008381">
    <property type="term" value="F:mechanosensitive monoatomic ion channel activity"/>
    <property type="evidence" value="ECO:0007669"/>
    <property type="project" value="UniProtKB-UniRule"/>
</dbReference>
<feature type="transmembrane region" description="Helical" evidence="10">
    <location>
        <begin position="45"/>
        <end position="62"/>
    </location>
</feature>
<evidence type="ECO:0000256" key="3">
    <source>
        <dbReference type="ARBA" id="ARBA00022448"/>
    </source>
</evidence>
<proteinExistence type="inferred from homology"/>
<keyword evidence="5 10" id="KW-0812">Transmembrane</keyword>
<keyword evidence="10" id="KW-0997">Cell inner membrane</keyword>
<reference evidence="11 12" key="1">
    <citation type="submission" date="2016-04" db="EMBL/GenBank/DDBJ databases">
        <title>Complete Genome Sequence of Halotalea alkalilenta IHB B 13600.</title>
        <authorList>
            <person name="Swarnkar M.K."/>
            <person name="Sharma A."/>
            <person name="Kaushal K."/>
            <person name="Soni R."/>
            <person name="Rana S."/>
            <person name="Singh A.K."/>
            <person name="Gulati A."/>
        </authorList>
    </citation>
    <scope>NUCLEOTIDE SEQUENCE [LARGE SCALE GENOMIC DNA]</scope>
    <source>
        <strain evidence="11 12">IHB B 13600</strain>
    </source>
</reference>
<dbReference type="PRINTS" id="PR01264">
    <property type="entry name" value="MECHCHANNEL"/>
</dbReference>
<evidence type="ECO:0000256" key="2">
    <source>
        <dbReference type="ARBA" id="ARBA00007254"/>
    </source>
</evidence>
<keyword evidence="9 10" id="KW-0407">Ion channel</keyword>
<dbReference type="PROSITE" id="PS01327">
    <property type="entry name" value="MSCL"/>
    <property type="match status" value="1"/>
</dbReference>
<comment type="subunit">
    <text evidence="10">Homopentamer.</text>
</comment>
<dbReference type="EMBL" id="CP015243">
    <property type="protein sequence ID" value="ANF59659.1"/>
    <property type="molecule type" value="Genomic_DNA"/>
</dbReference>
<dbReference type="InterPro" id="IPR001185">
    <property type="entry name" value="MS_channel"/>
</dbReference>
<evidence type="ECO:0000256" key="6">
    <source>
        <dbReference type="ARBA" id="ARBA00022989"/>
    </source>
</evidence>
<dbReference type="NCBIfam" id="TIGR00220">
    <property type="entry name" value="mscL"/>
    <property type="match status" value="1"/>
</dbReference>
<evidence type="ECO:0000313" key="11">
    <source>
        <dbReference type="EMBL" id="ANF59659.1"/>
    </source>
</evidence>
<evidence type="ECO:0000256" key="10">
    <source>
        <dbReference type="HAMAP-Rule" id="MF_00115"/>
    </source>
</evidence>
<dbReference type="GO" id="GO:0005886">
    <property type="term" value="C:plasma membrane"/>
    <property type="evidence" value="ECO:0007669"/>
    <property type="project" value="UniProtKB-SubCell"/>
</dbReference>
<dbReference type="Pfam" id="PF01741">
    <property type="entry name" value="MscL"/>
    <property type="match status" value="1"/>
</dbReference>
<evidence type="ECO:0000256" key="1">
    <source>
        <dbReference type="ARBA" id="ARBA00004651"/>
    </source>
</evidence>
<keyword evidence="6 10" id="KW-1133">Transmembrane helix</keyword>
<dbReference type="SUPFAM" id="SSF81330">
    <property type="entry name" value="Gated mechanosensitive channel"/>
    <property type="match status" value="1"/>
</dbReference>
<dbReference type="Proteomes" id="UP000077875">
    <property type="component" value="Chromosome"/>
</dbReference>
<keyword evidence="4 10" id="KW-1003">Cell membrane</keyword>
<comment type="similarity">
    <text evidence="2 10">Belongs to the MscL family.</text>
</comment>
<evidence type="ECO:0000256" key="9">
    <source>
        <dbReference type="ARBA" id="ARBA00023303"/>
    </source>
</evidence>
<evidence type="ECO:0000256" key="7">
    <source>
        <dbReference type="ARBA" id="ARBA00023065"/>
    </source>
</evidence>
<name>A0A172YKC6_9GAMM</name>
<keyword evidence="3 10" id="KW-0813">Transport</keyword>
<evidence type="ECO:0000313" key="12">
    <source>
        <dbReference type="Proteomes" id="UP000077875"/>
    </source>
</evidence>
<comment type="subcellular location">
    <subcellularLocation>
        <location evidence="10">Cell inner membrane</location>
        <topology evidence="10">Multi-pass membrane protein</topology>
    </subcellularLocation>
    <subcellularLocation>
        <location evidence="1">Cell membrane</location>
        <topology evidence="1">Multi-pass membrane protein</topology>
    </subcellularLocation>
</comment>
<dbReference type="InterPro" id="IPR036019">
    <property type="entry name" value="MscL_channel"/>
</dbReference>
<feature type="transmembrane region" description="Helical" evidence="10">
    <location>
        <begin position="82"/>
        <end position="108"/>
    </location>
</feature>
<protein>
    <recommendedName>
        <fullName evidence="10">Large-conductance mechanosensitive channel</fullName>
    </recommendedName>
</protein>
<keyword evidence="8 10" id="KW-0472">Membrane</keyword>
<evidence type="ECO:0000256" key="5">
    <source>
        <dbReference type="ARBA" id="ARBA00022692"/>
    </source>
</evidence>
<dbReference type="PANTHER" id="PTHR30266:SF2">
    <property type="entry name" value="LARGE-CONDUCTANCE MECHANOSENSITIVE CHANNEL"/>
    <property type="match status" value="1"/>
</dbReference>
<feature type="transmembrane region" description="Helical" evidence="10">
    <location>
        <begin position="20"/>
        <end position="38"/>
    </location>
</feature>
<dbReference type="STRING" id="376489.A5892_12880"/>
<dbReference type="InterPro" id="IPR019823">
    <property type="entry name" value="Mechanosensitive_channel_CS"/>
</dbReference>
<accession>A0A172YKC6</accession>
<keyword evidence="7 10" id="KW-0406">Ion transport</keyword>
<organism evidence="11 12">
    <name type="scientific">Halotalea alkalilenta</name>
    <dbReference type="NCBI Taxonomy" id="376489"/>
    <lineage>
        <taxon>Bacteria</taxon>
        <taxon>Pseudomonadati</taxon>
        <taxon>Pseudomonadota</taxon>
        <taxon>Gammaproteobacteria</taxon>
        <taxon>Oceanospirillales</taxon>
        <taxon>Halomonadaceae</taxon>
        <taxon>Halotalea</taxon>
    </lineage>
</organism>
<dbReference type="HAMAP" id="MF_00115">
    <property type="entry name" value="MscL"/>
    <property type="match status" value="1"/>
</dbReference>
<evidence type="ECO:0000256" key="4">
    <source>
        <dbReference type="ARBA" id="ARBA00022475"/>
    </source>
</evidence>
<dbReference type="Gene3D" id="1.10.1200.120">
    <property type="entry name" value="Large-conductance mechanosensitive channel, MscL, domain 1"/>
    <property type="match status" value="1"/>
</dbReference>
<dbReference type="KEGG" id="haa:A5892_12880"/>
<sequence length="160" mass="16888">MAGFLKDFRDFAVKGNVVDMAIGIIIGAAFTSIVNSLVRDVFTPILGLITGGLNFTDLFVTLRDGATAGPYATLADAQAAGAVTINFGLFLNATISFLLVALVCFMLIRNITKLQRMTQKEEAAAAPTTKECPYCLSSVPLKATRCSACTSELEVAQPAS</sequence>
<dbReference type="AlphaFoldDB" id="A0A172YKC6"/>
<comment type="function">
    <text evidence="10">Channel that opens in response to stretch forces in the membrane lipid bilayer. May participate in the regulation of osmotic pressure changes within the cell.</text>
</comment>
<dbReference type="PANTHER" id="PTHR30266">
    <property type="entry name" value="MECHANOSENSITIVE CHANNEL MSCL"/>
    <property type="match status" value="1"/>
</dbReference>
<evidence type="ECO:0000256" key="8">
    <source>
        <dbReference type="ARBA" id="ARBA00023136"/>
    </source>
</evidence>
<dbReference type="InterPro" id="IPR037673">
    <property type="entry name" value="MSC/AndL"/>
</dbReference>